<feature type="transmembrane region" description="Helical" evidence="6">
    <location>
        <begin position="424"/>
        <end position="447"/>
    </location>
</feature>
<feature type="transmembrane region" description="Helical" evidence="6">
    <location>
        <begin position="378"/>
        <end position="403"/>
    </location>
</feature>
<feature type="transmembrane region" description="Helical" evidence="6">
    <location>
        <begin position="336"/>
        <end position="358"/>
    </location>
</feature>
<dbReference type="Proteomes" id="UP000251889">
    <property type="component" value="Unassembled WGS sequence"/>
</dbReference>
<feature type="domain" description="ABC3 transporter permease C-terminal" evidence="7">
    <location>
        <begin position="682"/>
        <end position="795"/>
    </location>
</feature>
<keyword evidence="10" id="KW-1185">Reference proteome</keyword>
<dbReference type="PANTHER" id="PTHR30572:SF18">
    <property type="entry name" value="ABC-TYPE MACROLIDE FAMILY EXPORT SYSTEM PERMEASE COMPONENT 2"/>
    <property type="match status" value="1"/>
</dbReference>
<comment type="caution">
    <text evidence="9">The sequence shown here is derived from an EMBL/GenBank/DDBJ whole genome shotgun (WGS) entry which is preliminary data.</text>
</comment>
<comment type="subcellular location">
    <subcellularLocation>
        <location evidence="1">Cell membrane</location>
        <topology evidence="1">Multi-pass membrane protein</topology>
    </subcellularLocation>
</comment>
<dbReference type="Pfam" id="PF12704">
    <property type="entry name" value="MacB_PCD"/>
    <property type="match status" value="2"/>
</dbReference>
<evidence type="ECO:0000313" key="9">
    <source>
        <dbReference type="EMBL" id="RAV98507.1"/>
    </source>
</evidence>
<evidence type="ECO:0000313" key="10">
    <source>
        <dbReference type="Proteomes" id="UP000251889"/>
    </source>
</evidence>
<dbReference type="Pfam" id="PF02687">
    <property type="entry name" value="FtsX"/>
    <property type="match status" value="2"/>
</dbReference>
<evidence type="ECO:0000256" key="3">
    <source>
        <dbReference type="ARBA" id="ARBA00022692"/>
    </source>
</evidence>
<evidence type="ECO:0000256" key="6">
    <source>
        <dbReference type="SAM" id="Phobius"/>
    </source>
</evidence>
<feature type="transmembrane region" description="Helical" evidence="6">
    <location>
        <begin position="732"/>
        <end position="752"/>
    </location>
</feature>
<evidence type="ECO:0000256" key="4">
    <source>
        <dbReference type="ARBA" id="ARBA00022989"/>
    </source>
</evidence>
<keyword evidence="2" id="KW-1003">Cell membrane</keyword>
<dbReference type="GO" id="GO:0005886">
    <property type="term" value="C:plasma membrane"/>
    <property type="evidence" value="ECO:0007669"/>
    <property type="project" value="UniProtKB-SubCell"/>
</dbReference>
<feature type="domain" description="MacB-like periplasmic core" evidence="8">
    <location>
        <begin position="436"/>
        <end position="605"/>
    </location>
</feature>
<dbReference type="OrthoDB" id="8740261at2"/>
<reference evidence="9 10" key="1">
    <citation type="submission" date="2018-06" db="EMBL/GenBank/DDBJ databases">
        <title>Chryseolinea flavus sp. nov., a member of the phylum Bacteroidetes isolated from soil.</title>
        <authorList>
            <person name="Li Y."/>
            <person name="Wang J."/>
        </authorList>
    </citation>
    <scope>NUCLEOTIDE SEQUENCE [LARGE SCALE GENOMIC DNA]</scope>
    <source>
        <strain evidence="9 10">SDU1-6</strain>
    </source>
</reference>
<sequence>MLKHYWNTAIRNLLRNKLFTAINIVGLSISIATFLALTGYVQYQFSYDDFYEDGDQIYRVDYYEYQQGEPVLQSARSHDRAALLLHAYVPEVEAVARVYNEKAYVFNEKVRIVDQDMLFADSSFFKVFKLDMISGSAETGLVAPHSVMISQSQAKTYFGDDDPMGKILYFNENLVFTVTGVFEDVPENTSLKFDFLLSWSTMPFNGWILKDGEFSTPWTFTFVKLNENASNLQAINDNLSRIASEHITHLEKRGHTGRYELRPFQDLHTGKELSGAIEPGVSQTLLFTLLSLAVFILIAAWINYINLSLARSLDRANEIGVRRVFGATRIAIGGQFFLEAALLATVTFVLGYILYGVFTGPFASLLFSDVNFIPTTTFTNILYFVAFVVATTLIAYYPAYFISKYKPALILKNKLGNGKGRANILHQGLMVFQLFLAVGIVGVTIIAGRQIAFMRTYDSGFDTAQTITLRAPASTNSDSLRYTRFNAFRDEVLQLAAFKSGAATMNIPGQEIRFHDEGVHAVGTTNEKKQSFWVMWADEGYQETFGMNLIAGRNFKDNESGASVCVMNESAAKALGYENPADAVNTTIITAEQKQFTVVGVWKDYHHESLRKAVEPIIFYHRHPHEYGYYSFNVKTQQGDYLASLESIWKKHYPHDQFIYYFMNSFYEAQYKRDELFGRLLNIFSFISIVVACLGLFGMASLAMVKRTKEIGVRKVLGATVWNILMLVSSRYVKLILISCAFAFPLAYYFTRQWLNGFAYKIDISWWMIVLPGIIVLAVTLLTISGQSLKAAMTNPAKCMREE</sequence>
<evidence type="ECO:0000256" key="5">
    <source>
        <dbReference type="ARBA" id="ARBA00023136"/>
    </source>
</evidence>
<name>A0A364XXK0_9BACT</name>
<feature type="transmembrane region" description="Helical" evidence="6">
    <location>
        <begin position="764"/>
        <end position="784"/>
    </location>
</feature>
<feature type="transmembrane region" description="Helical" evidence="6">
    <location>
        <begin position="285"/>
        <end position="305"/>
    </location>
</feature>
<feature type="transmembrane region" description="Helical" evidence="6">
    <location>
        <begin position="683"/>
        <end position="705"/>
    </location>
</feature>
<dbReference type="EMBL" id="QMFY01000017">
    <property type="protein sequence ID" value="RAV98507.1"/>
    <property type="molecule type" value="Genomic_DNA"/>
</dbReference>
<keyword evidence="5 6" id="KW-0472">Membrane</keyword>
<evidence type="ECO:0000259" key="7">
    <source>
        <dbReference type="Pfam" id="PF02687"/>
    </source>
</evidence>
<evidence type="ECO:0008006" key="11">
    <source>
        <dbReference type="Google" id="ProtNLM"/>
    </source>
</evidence>
<feature type="transmembrane region" description="Helical" evidence="6">
    <location>
        <begin position="21"/>
        <end position="41"/>
    </location>
</feature>
<dbReference type="PANTHER" id="PTHR30572">
    <property type="entry name" value="MEMBRANE COMPONENT OF TRANSPORTER-RELATED"/>
    <property type="match status" value="1"/>
</dbReference>
<keyword evidence="3 6" id="KW-0812">Transmembrane</keyword>
<feature type="domain" description="ABC3 transporter permease C-terminal" evidence="7">
    <location>
        <begin position="291"/>
        <end position="407"/>
    </location>
</feature>
<dbReference type="InterPro" id="IPR025857">
    <property type="entry name" value="MacB_PCD"/>
</dbReference>
<keyword evidence="4 6" id="KW-1133">Transmembrane helix</keyword>
<evidence type="ECO:0000259" key="8">
    <source>
        <dbReference type="Pfam" id="PF12704"/>
    </source>
</evidence>
<feature type="domain" description="MacB-like periplasmic core" evidence="8">
    <location>
        <begin position="20"/>
        <end position="234"/>
    </location>
</feature>
<dbReference type="AlphaFoldDB" id="A0A364XXK0"/>
<organism evidence="9 10">
    <name type="scientific">Pseudochryseolinea flava</name>
    <dbReference type="NCBI Taxonomy" id="2059302"/>
    <lineage>
        <taxon>Bacteria</taxon>
        <taxon>Pseudomonadati</taxon>
        <taxon>Bacteroidota</taxon>
        <taxon>Cytophagia</taxon>
        <taxon>Cytophagales</taxon>
        <taxon>Fulvivirgaceae</taxon>
        <taxon>Pseudochryseolinea</taxon>
    </lineage>
</organism>
<protein>
    <recommendedName>
        <fullName evidence="11">ABC transporter permease</fullName>
    </recommendedName>
</protein>
<evidence type="ECO:0000256" key="2">
    <source>
        <dbReference type="ARBA" id="ARBA00022475"/>
    </source>
</evidence>
<accession>A0A364XXK0</accession>
<gene>
    <name evidence="9" type="ORF">DQQ10_23590</name>
</gene>
<dbReference type="RefSeq" id="WP_112749400.1">
    <property type="nucleotide sequence ID" value="NZ_QMFY01000017.1"/>
</dbReference>
<dbReference type="InterPro" id="IPR050250">
    <property type="entry name" value="Macrolide_Exporter_MacB"/>
</dbReference>
<evidence type="ECO:0000256" key="1">
    <source>
        <dbReference type="ARBA" id="ARBA00004651"/>
    </source>
</evidence>
<dbReference type="InterPro" id="IPR003838">
    <property type="entry name" value="ABC3_permease_C"/>
</dbReference>
<proteinExistence type="predicted"/>
<dbReference type="GO" id="GO:0022857">
    <property type="term" value="F:transmembrane transporter activity"/>
    <property type="evidence" value="ECO:0007669"/>
    <property type="project" value="TreeGrafter"/>
</dbReference>